<accession>A0A1G9MGI5</accession>
<sequence>MFGNKVSRYDRKTCIFAYRKSHTRTVALKYLLLFFTQLCLWFPARAQPVAAQAETPRYDSLVHRPYAQRINGYHYLYVELLGLKDSVALARRTAQIKAFARQENDRELEMEMDLFRVYHDAFFRKIPTPRAITAIEALIARSEREKIEHIHIRAVRVLAQYYWEQKSYERAFEQYMLLDKKLRATNVYEYPELVRDLLKIGEAYYFFHDYERAKSYFERIIRLPENDFNTMFMNSARNTLGLCYQKEKDYRRSDYYFQEILKTRFELPKKLWRRIAMGNLGTNCYYRGEYDKAIPLLQYDFEGAIREADYGPAAGASILLADIFLGRNQREKSREYFTAARECIEKAGQKDRLQLLYPVMSKWYSAAGDGHLSRLYLDSTIQAINAYQEQFSATKILRAQQKINLQEEELRQAELTLEKQQKANQRVLLFIVASAAVIILTLGYFVQKKKQQAKDLQIQAAALELETATLRLKQFTESISEKNRLIEQLQSQRSENEHDGLIGRLQQSSILTEEDWQTFQRLFDKAYPGFITRAKEAYNDLSLSELRYFVLSRMKLSYREMAAMLGVSPNTVQVLRHRIRKKHHFADNEELEDVITRL</sequence>
<dbReference type="GO" id="GO:0003677">
    <property type="term" value="F:DNA binding"/>
    <property type="evidence" value="ECO:0007669"/>
    <property type="project" value="InterPro"/>
</dbReference>
<evidence type="ECO:0000256" key="3">
    <source>
        <dbReference type="SAM" id="Phobius"/>
    </source>
</evidence>
<dbReference type="SMART" id="SM00028">
    <property type="entry name" value="TPR"/>
    <property type="match status" value="3"/>
</dbReference>
<keyword evidence="3" id="KW-1133">Transmembrane helix</keyword>
<keyword evidence="5" id="KW-1185">Reference proteome</keyword>
<dbReference type="PROSITE" id="PS50005">
    <property type="entry name" value="TPR"/>
    <property type="match status" value="1"/>
</dbReference>
<evidence type="ECO:0000256" key="2">
    <source>
        <dbReference type="SAM" id="Coils"/>
    </source>
</evidence>
<keyword evidence="3" id="KW-0812">Transmembrane</keyword>
<dbReference type="GO" id="GO:0006355">
    <property type="term" value="P:regulation of DNA-templated transcription"/>
    <property type="evidence" value="ECO:0007669"/>
    <property type="project" value="InterPro"/>
</dbReference>
<dbReference type="Proteomes" id="UP000198901">
    <property type="component" value="Unassembled WGS sequence"/>
</dbReference>
<reference evidence="4 5" key="1">
    <citation type="submission" date="2016-10" db="EMBL/GenBank/DDBJ databases">
        <authorList>
            <person name="de Groot N.N."/>
        </authorList>
    </citation>
    <scope>NUCLEOTIDE SEQUENCE [LARGE SCALE GENOMIC DNA]</scope>
    <source>
        <strain evidence="4 5">DSM 21668</strain>
    </source>
</reference>
<dbReference type="SUPFAM" id="SSF48452">
    <property type="entry name" value="TPR-like"/>
    <property type="match status" value="1"/>
</dbReference>
<feature type="coiled-coil region" evidence="2">
    <location>
        <begin position="396"/>
        <end position="499"/>
    </location>
</feature>
<feature type="transmembrane region" description="Helical" evidence="3">
    <location>
        <begin position="427"/>
        <end position="446"/>
    </location>
</feature>
<dbReference type="Gene3D" id="1.25.40.10">
    <property type="entry name" value="Tetratricopeptide repeat domain"/>
    <property type="match status" value="2"/>
</dbReference>
<protein>
    <submittedName>
        <fullName evidence="4">Tetratricopeptide repeat-containing protein</fullName>
    </submittedName>
</protein>
<organism evidence="4 5">
    <name type="scientific">Siphonobacter aquaeclarae</name>
    <dbReference type="NCBI Taxonomy" id="563176"/>
    <lineage>
        <taxon>Bacteria</taxon>
        <taxon>Pseudomonadati</taxon>
        <taxon>Bacteroidota</taxon>
        <taxon>Cytophagia</taxon>
        <taxon>Cytophagales</taxon>
        <taxon>Cytophagaceae</taxon>
        <taxon>Siphonobacter</taxon>
    </lineage>
</organism>
<keyword evidence="2" id="KW-0175">Coiled coil</keyword>
<dbReference type="InterPro" id="IPR016032">
    <property type="entry name" value="Sig_transdc_resp-reg_C-effctor"/>
</dbReference>
<dbReference type="InterPro" id="IPR019734">
    <property type="entry name" value="TPR_rpt"/>
</dbReference>
<name>A0A1G9MGI5_9BACT</name>
<dbReference type="AlphaFoldDB" id="A0A1G9MGI5"/>
<gene>
    <name evidence="4" type="ORF">SAMN04488090_1581</name>
</gene>
<evidence type="ECO:0000313" key="5">
    <source>
        <dbReference type="Proteomes" id="UP000198901"/>
    </source>
</evidence>
<keyword evidence="1" id="KW-0802">TPR repeat</keyword>
<dbReference type="Gene3D" id="1.10.10.10">
    <property type="entry name" value="Winged helix-like DNA-binding domain superfamily/Winged helix DNA-binding domain"/>
    <property type="match status" value="1"/>
</dbReference>
<evidence type="ECO:0000256" key="1">
    <source>
        <dbReference type="PROSITE-ProRule" id="PRU00339"/>
    </source>
</evidence>
<dbReference type="InterPro" id="IPR036388">
    <property type="entry name" value="WH-like_DNA-bd_sf"/>
</dbReference>
<dbReference type="InterPro" id="IPR011990">
    <property type="entry name" value="TPR-like_helical_dom_sf"/>
</dbReference>
<keyword evidence="3" id="KW-0472">Membrane</keyword>
<evidence type="ECO:0000313" key="4">
    <source>
        <dbReference type="EMBL" id="SDL73017.1"/>
    </source>
</evidence>
<feature type="repeat" description="TPR" evidence="1">
    <location>
        <begin position="194"/>
        <end position="227"/>
    </location>
</feature>
<dbReference type="STRING" id="563176.SAMN04488090_1581"/>
<proteinExistence type="predicted"/>
<dbReference type="Pfam" id="PF13424">
    <property type="entry name" value="TPR_12"/>
    <property type="match status" value="1"/>
</dbReference>
<dbReference type="SUPFAM" id="SSF46894">
    <property type="entry name" value="C-terminal effector domain of the bipartite response regulators"/>
    <property type="match status" value="1"/>
</dbReference>
<dbReference type="EMBL" id="FNGS01000003">
    <property type="protein sequence ID" value="SDL73017.1"/>
    <property type="molecule type" value="Genomic_DNA"/>
</dbReference>